<keyword evidence="1" id="KW-0472">Membrane</keyword>
<proteinExistence type="predicted"/>
<dbReference type="AlphaFoldDB" id="T1JAA5"/>
<feature type="transmembrane region" description="Helical" evidence="1">
    <location>
        <begin position="26"/>
        <end position="54"/>
    </location>
</feature>
<sequence length="254" mass="29687">MLSIVKTKTELNEAVATTMRITNRNIFILAGFGVLSISIILSAIFLVAVIAGSLDHLSKKHKEKVWQRDPKFSPRNFDEELPSKPPLGKRIKLRFHAPKNAKEMVKFSLEDAKMYCSIRNKRLPVPRTEEEEAQMIKDMRILHKGCEFFVHELLESLVCIILGEEEITYYLLFTDYCEKDIWGLFECLAFLPEFGQTYDHVVESRTSLPREKIVGVVLLDRELIPRRLFMPNYHRFEGTWIFEVKYVLNYLDVL</sequence>
<evidence type="ECO:0000313" key="2">
    <source>
        <dbReference type="EnsemblMetazoa" id="SMAR010665-PA"/>
    </source>
</evidence>
<keyword evidence="1" id="KW-0812">Transmembrane</keyword>
<reference evidence="3" key="1">
    <citation type="submission" date="2011-05" db="EMBL/GenBank/DDBJ databases">
        <authorList>
            <person name="Richards S.R."/>
            <person name="Qu J."/>
            <person name="Jiang H."/>
            <person name="Jhangiani S.N."/>
            <person name="Agravi P."/>
            <person name="Goodspeed R."/>
            <person name="Gross S."/>
            <person name="Mandapat C."/>
            <person name="Jackson L."/>
            <person name="Mathew T."/>
            <person name="Pu L."/>
            <person name="Thornton R."/>
            <person name="Saada N."/>
            <person name="Wilczek-Boney K.B."/>
            <person name="Lee S."/>
            <person name="Kovar C."/>
            <person name="Wu Y."/>
            <person name="Scherer S.E."/>
            <person name="Worley K.C."/>
            <person name="Muzny D.M."/>
            <person name="Gibbs R."/>
        </authorList>
    </citation>
    <scope>NUCLEOTIDE SEQUENCE</scope>
    <source>
        <strain evidence="3">Brora</strain>
    </source>
</reference>
<accession>T1JAA5</accession>
<evidence type="ECO:0000313" key="3">
    <source>
        <dbReference type="Proteomes" id="UP000014500"/>
    </source>
</evidence>
<dbReference type="EnsemblMetazoa" id="SMAR010665-RA">
    <property type="protein sequence ID" value="SMAR010665-PA"/>
    <property type="gene ID" value="SMAR010665"/>
</dbReference>
<dbReference type="EMBL" id="JH431987">
    <property type="status" value="NOT_ANNOTATED_CDS"/>
    <property type="molecule type" value="Genomic_DNA"/>
</dbReference>
<evidence type="ECO:0000256" key="1">
    <source>
        <dbReference type="SAM" id="Phobius"/>
    </source>
</evidence>
<dbReference type="HOGENOM" id="CLU_1095480_0_0_1"/>
<reference evidence="2" key="2">
    <citation type="submission" date="2015-02" db="UniProtKB">
        <authorList>
            <consortium name="EnsemblMetazoa"/>
        </authorList>
    </citation>
    <scope>IDENTIFICATION</scope>
</reference>
<name>T1JAA5_STRMM</name>
<dbReference type="Proteomes" id="UP000014500">
    <property type="component" value="Unassembled WGS sequence"/>
</dbReference>
<keyword evidence="1" id="KW-1133">Transmembrane helix</keyword>
<organism evidence="2 3">
    <name type="scientific">Strigamia maritima</name>
    <name type="common">European centipede</name>
    <name type="synonym">Geophilus maritimus</name>
    <dbReference type="NCBI Taxonomy" id="126957"/>
    <lineage>
        <taxon>Eukaryota</taxon>
        <taxon>Metazoa</taxon>
        <taxon>Ecdysozoa</taxon>
        <taxon>Arthropoda</taxon>
        <taxon>Myriapoda</taxon>
        <taxon>Chilopoda</taxon>
        <taxon>Pleurostigmophora</taxon>
        <taxon>Geophilomorpha</taxon>
        <taxon>Linotaeniidae</taxon>
        <taxon>Strigamia</taxon>
    </lineage>
</organism>
<keyword evidence="3" id="KW-1185">Reference proteome</keyword>
<protein>
    <submittedName>
        <fullName evidence="2">Uncharacterized protein</fullName>
    </submittedName>
</protein>